<keyword evidence="10" id="KW-1185">Reference proteome</keyword>
<evidence type="ECO:0000256" key="6">
    <source>
        <dbReference type="ARBA" id="ARBA00023306"/>
    </source>
</evidence>
<organism evidence="9 10">
    <name type="scientific">Sinanaerobacter chloroacetimidivorans</name>
    <dbReference type="NCBI Taxonomy" id="2818044"/>
    <lineage>
        <taxon>Bacteria</taxon>
        <taxon>Bacillati</taxon>
        <taxon>Bacillota</taxon>
        <taxon>Clostridia</taxon>
        <taxon>Peptostreptococcales</taxon>
        <taxon>Anaerovoracaceae</taxon>
        <taxon>Sinanaerobacter</taxon>
    </lineage>
</organism>
<proteinExistence type="inferred from homology"/>
<dbReference type="EMBL" id="JAGSND010000001">
    <property type="protein sequence ID" value="MBR0596790.1"/>
    <property type="molecule type" value="Genomic_DNA"/>
</dbReference>
<evidence type="ECO:0000313" key="10">
    <source>
        <dbReference type="Proteomes" id="UP000675664"/>
    </source>
</evidence>
<dbReference type="Proteomes" id="UP000675664">
    <property type="component" value="Unassembled WGS sequence"/>
</dbReference>
<evidence type="ECO:0000256" key="8">
    <source>
        <dbReference type="SAM" id="MobiDB-lite"/>
    </source>
</evidence>
<evidence type="ECO:0000256" key="1">
    <source>
        <dbReference type="ARBA" id="ARBA00004496"/>
    </source>
</evidence>
<evidence type="ECO:0000256" key="7">
    <source>
        <dbReference type="SAM" id="Coils"/>
    </source>
</evidence>
<dbReference type="NCBIfam" id="TIGR03544">
    <property type="entry name" value="DivI1A_domain"/>
    <property type="match status" value="1"/>
</dbReference>
<comment type="similarity">
    <text evidence="2">Belongs to the DivIVA family.</text>
</comment>
<dbReference type="AlphaFoldDB" id="A0A8J7W034"/>
<name>A0A8J7W034_9FIRM</name>
<dbReference type="Gene3D" id="6.10.250.660">
    <property type="match status" value="1"/>
</dbReference>
<dbReference type="InterPro" id="IPR019933">
    <property type="entry name" value="DivIVA_domain"/>
</dbReference>
<dbReference type="Pfam" id="PF05103">
    <property type="entry name" value="DivIVA"/>
    <property type="match status" value="1"/>
</dbReference>
<evidence type="ECO:0000256" key="2">
    <source>
        <dbReference type="ARBA" id="ARBA00009008"/>
    </source>
</evidence>
<keyword evidence="4" id="KW-0132">Cell division</keyword>
<dbReference type="GO" id="GO:0051301">
    <property type="term" value="P:cell division"/>
    <property type="evidence" value="ECO:0007669"/>
    <property type="project" value="UniProtKB-KW"/>
</dbReference>
<keyword evidence="3" id="KW-0963">Cytoplasm</keyword>
<dbReference type="PANTHER" id="PTHR35794">
    <property type="entry name" value="CELL DIVISION PROTEIN DIVIVA"/>
    <property type="match status" value="1"/>
</dbReference>
<feature type="region of interest" description="Disordered" evidence="8">
    <location>
        <begin position="167"/>
        <end position="195"/>
    </location>
</feature>
<reference evidence="9" key="2">
    <citation type="submission" date="2021-04" db="EMBL/GenBank/DDBJ databases">
        <authorList>
            <person name="Liu J."/>
        </authorList>
    </citation>
    <scope>NUCLEOTIDE SEQUENCE</scope>
    <source>
        <strain evidence="9">BAD-6</strain>
    </source>
</reference>
<dbReference type="GO" id="GO:0005737">
    <property type="term" value="C:cytoplasm"/>
    <property type="evidence" value="ECO:0007669"/>
    <property type="project" value="UniProtKB-SubCell"/>
</dbReference>
<sequence>MITPLDIQNKQFSKGVRGYKEEEVDGFLDLLTLDLEKLIDENHKMKEKVKSLGIELERYKNSEGAVLETLEAAKALMGDISASAEKRAEILLKNAELDAELIQREARESVERLQEETISMRNRLTIFRTRYRSLLESELEKFDTLSAELFADRVLDELKPYSETKMDMKSDIKESENKKTITNLRTGEGAASPGY</sequence>
<gene>
    <name evidence="9" type="ORF">KCX82_02770</name>
</gene>
<feature type="coiled-coil region" evidence="7">
    <location>
        <begin position="28"/>
        <end position="123"/>
    </location>
</feature>
<feature type="compositionally biased region" description="Basic and acidic residues" evidence="8">
    <location>
        <begin position="167"/>
        <end position="179"/>
    </location>
</feature>
<keyword evidence="5 7" id="KW-0175">Coiled coil</keyword>
<reference evidence="9" key="1">
    <citation type="submission" date="2021-04" db="EMBL/GenBank/DDBJ databases">
        <title>Sinoanaerobacter chloroacetimidivorans sp. nov., an obligate anaerobic bacterium isolated from anaerobic sludge.</title>
        <authorList>
            <person name="Bao Y."/>
        </authorList>
    </citation>
    <scope>NUCLEOTIDE SEQUENCE</scope>
    <source>
        <strain evidence="9">BAD-6</strain>
    </source>
</reference>
<dbReference type="InterPro" id="IPR007793">
    <property type="entry name" value="DivIVA_fam"/>
</dbReference>
<accession>A0A8J7W034</accession>
<comment type="subcellular location">
    <subcellularLocation>
        <location evidence="1">Cytoplasm</location>
    </subcellularLocation>
</comment>
<comment type="caution">
    <text evidence="9">The sequence shown here is derived from an EMBL/GenBank/DDBJ whole genome shotgun (WGS) entry which is preliminary data.</text>
</comment>
<evidence type="ECO:0000313" key="9">
    <source>
        <dbReference type="EMBL" id="MBR0596790.1"/>
    </source>
</evidence>
<evidence type="ECO:0000256" key="3">
    <source>
        <dbReference type="ARBA" id="ARBA00022490"/>
    </source>
</evidence>
<dbReference type="PANTHER" id="PTHR35794:SF2">
    <property type="entry name" value="CELL DIVISION PROTEIN DIVIVA"/>
    <property type="match status" value="1"/>
</dbReference>
<evidence type="ECO:0000256" key="4">
    <source>
        <dbReference type="ARBA" id="ARBA00022618"/>
    </source>
</evidence>
<evidence type="ECO:0000256" key="5">
    <source>
        <dbReference type="ARBA" id="ARBA00023054"/>
    </source>
</evidence>
<dbReference type="RefSeq" id="WP_227016908.1">
    <property type="nucleotide sequence ID" value="NZ_JAGSND010000001.1"/>
</dbReference>
<keyword evidence="6" id="KW-0131">Cell cycle</keyword>
<protein>
    <submittedName>
        <fullName evidence="9">DivIVA domain-containing protein</fullName>
    </submittedName>
</protein>